<evidence type="ECO:0000256" key="1">
    <source>
        <dbReference type="SAM" id="Phobius"/>
    </source>
</evidence>
<evidence type="ECO:0000313" key="2">
    <source>
        <dbReference type="EMBL" id="SJN59350.1"/>
    </source>
</evidence>
<proteinExistence type="predicted"/>
<dbReference type="EMBL" id="FULE01000048">
    <property type="protein sequence ID" value="SJN59350.1"/>
    <property type="molecule type" value="Genomic_DNA"/>
</dbReference>
<feature type="transmembrane region" description="Helical" evidence="1">
    <location>
        <begin position="82"/>
        <end position="101"/>
    </location>
</feature>
<name>A0A1R4LRY7_VIBR1</name>
<organism evidence="2 3">
    <name type="scientific">Vibrio ruber (strain DSM 16370 / JCM 11486 / BCRC 17186 / CECT 7878 / LMG 23124 / VR1)</name>
    <dbReference type="NCBI Taxonomy" id="1123498"/>
    <lineage>
        <taxon>Bacteria</taxon>
        <taxon>Pseudomonadati</taxon>
        <taxon>Pseudomonadota</taxon>
        <taxon>Gammaproteobacteria</taxon>
        <taxon>Vibrionales</taxon>
        <taxon>Vibrionaceae</taxon>
        <taxon>Vibrio</taxon>
    </lineage>
</organism>
<keyword evidence="3" id="KW-1185">Reference proteome</keyword>
<evidence type="ECO:0000313" key="3">
    <source>
        <dbReference type="Proteomes" id="UP000188276"/>
    </source>
</evidence>
<dbReference type="Proteomes" id="UP000188276">
    <property type="component" value="Unassembled WGS sequence"/>
</dbReference>
<feature type="transmembrane region" description="Helical" evidence="1">
    <location>
        <begin position="57"/>
        <end position="75"/>
    </location>
</feature>
<gene>
    <name evidence="2" type="ORF">VR7878_03371</name>
</gene>
<sequence>MNTQIKFRFKALLALIVSIAILWFGIYRLNDFLDDYHSAGRDSIITIFGMMNNTAPFVWVGVCTALCIFGVFTVITACQTRYLFPAMVFLGSIGFVIGFVYHTKLTHKVEEYGYIECTRLHHIALRESHRVYVLPPTTCEEAAKH</sequence>
<feature type="transmembrane region" description="Helical" evidence="1">
    <location>
        <begin position="12"/>
        <end position="29"/>
    </location>
</feature>
<reference evidence="3" key="1">
    <citation type="submission" date="2017-02" db="EMBL/GenBank/DDBJ databases">
        <authorList>
            <person name="Rodrigo-Torres L."/>
            <person name="Arahal R.D."/>
            <person name="Lucena T."/>
        </authorList>
    </citation>
    <scope>NUCLEOTIDE SEQUENCE [LARGE SCALE GENOMIC DNA]</scope>
    <source>
        <strain evidence="3">CECT 7878</strain>
    </source>
</reference>
<accession>A0A1R4LRY7</accession>
<keyword evidence="1" id="KW-0812">Transmembrane</keyword>
<protein>
    <submittedName>
        <fullName evidence="2">Uncharacterized protein</fullName>
    </submittedName>
</protein>
<keyword evidence="1" id="KW-1133">Transmembrane helix</keyword>
<keyword evidence="1" id="KW-0472">Membrane</keyword>
<dbReference type="OrthoDB" id="5877207at2"/>
<dbReference type="AlphaFoldDB" id="A0A1R4LRY7"/>
<dbReference type="RefSeq" id="WP_077337251.1">
    <property type="nucleotide sequence ID" value="NZ_FULE01000048.1"/>
</dbReference>